<dbReference type="EMBL" id="KV426435">
    <property type="protein sequence ID" value="KZV80920.1"/>
    <property type="molecule type" value="Genomic_DNA"/>
</dbReference>
<dbReference type="OrthoDB" id="3016333at2759"/>
<organism evidence="2 3">
    <name type="scientific">Exidia glandulosa HHB12029</name>
    <dbReference type="NCBI Taxonomy" id="1314781"/>
    <lineage>
        <taxon>Eukaryota</taxon>
        <taxon>Fungi</taxon>
        <taxon>Dikarya</taxon>
        <taxon>Basidiomycota</taxon>
        <taxon>Agaricomycotina</taxon>
        <taxon>Agaricomycetes</taxon>
        <taxon>Auriculariales</taxon>
        <taxon>Exidiaceae</taxon>
        <taxon>Exidia</taxon>
    </lineage>
</organism>
<sequence>MKSNTGVVSASSFEAVDSGRKTRHVSVPDTATGTGDSAEDTARHPTPITTRHRTRIITRTRKATYTVYSSYSYEARELDPGSASNPVADLVTCTDSDSATYNALHSALAPDFIESLNRALRTDFVSAISYSRQGQLVLHVKTPHSANQLLSKGDLIHSTIQKLFGLNATPRPKLETGDAWSKFVVHGVPIPSP</sequence>
<dbReference type="InParanoid" id="A0A165BMS6"/>
<protein>
    <submittedName>
        <fullName evidence="2">Uncharacterized protein</fullName>
    </submittedName>
</protein>
<dbReference type="Proteomes" id="UP000077266">
    <property type="component" value="Unassembled WGS sequence"/>
</dbReference>
<feature type="region of interest" description="Disordered" evidence="1">
    <location>
        <begin position="1"/>
        <end position="50"/>
    </location>
</feature>
<proteinExistence type="predicted"/>
<reference evidence="2 3" key="1">
    <citation type="journal article" date="2016" name="Mol. Biol. Evol.">
        <title>Comparative Genomics of Early-Diverging Mushroom-Forming Fungi Provides Insights into the Origins of Lignocellulose Decay Capabilities.</title>
        <authorList>
            <person name="Nagy L.G."/>
            <person name="Riley R."/>
            <person name="Tritt A."/>
            <person name="Adam C."/>
            <person name="Daum C."/>
            <person name="Floudas D."/>
            <person name="Sun H."/>
            <person name="Yadav J.S."/>
            <person name="Pangilinan J."/>
            <person name="Larsson K.H."/>
            <person name="Matsuura K."/>
            <person name="Barry K."/>
            <person name="Labutti K."/>
            <person name="Kuo R."/>
            <person name="Ohm R.A."/>
            <person name="Bhattacharya S.S."/>
            <person name="Shirouzu T."/>
            <person name="Yoshinaga Y."/>
            <person name="Martin F.M."/>
            <person name="Grigoriev I.V."/>
            <person name="Hibbett D.S."/>
        </authorList>
    </citation>
    <scope>NUCLEOTIDE SEQUENCE [LARGE SCALE GENOMIC DNA]</scope>
    <source>
        <strain evidence="2 3">HHB12029</strain>
    </source>
</reference>
<name>A0A165BMS6_EXIGL</name>
<evidence type="ECO:0000313" key="3">
    <source>
        <dbReference type="Proteomes" id="UP000077266"/>
    </source>
</evidence>
<keyword evidence="3" id="KW-1185">Reference proteome</keyword>
<evidence type="ECO:0000256" key="1">
    <source>
        <dbReference type="SAM" id="MobiDB-lite"/>
    </source>
</evidence>
<accession>A0A165BMS6</accession>
<gene>
    <name evidence="2" type="ORF">EXIGLDRAFT_780360</name>
</gene>
<feature type="compositionally biased region" description="Polar residues" evidence="1">
    <location>
        <begin position="1"/>
        <end position="12"/>
    </location>
</feature>
<evidence type="ECO:0000313" key="2">
    <source>
        <dbReference type="EMBL" id="KZV80920.1"/>
    </source>
</evidence>
<dbReference type="AlphaFoldDB" id="A0A165BMS6"/>